<dbReference type="InterPro" id="IPR054765">
    <property type="entry name" value="SLBB_dom"/>
</dbReference>
<feature type="domain" description="SLBB" evidence="17">
    <location>
        <begin position="143"/>
        <end position="222"/>
    </location>
</feature>
<dbReference type="Proteomes" id="UP000837803">
    <property type="component" value="Unassembled WGS sequence"/>
</dbReference>
<evidence type="ECO:0000256" key="15">
    <source>
        <dbReference type="SAM" id="SignalP"/>
    </source>
</evidence>
<evidence type="ECO:0000256" key="12">
    <source>
        <dbReference type="ARBA" id="ARBA00023139"/>
    </source>
</evidence>
<evidence type="ECO:0000256" key="4">
    <source>
        <dbReference type="ARBA" id="ARBA00022452"/>
    </source>
</evidence>
<keyword evidence="10" id="KW-0626">Porin</keyword>
<evidence type="ECO:0000256" key="1">
    <source>
        <dbReference type="ARBA" id="ARBA00004571"/>
    </source>
</evidence>
<dbReference type="PANTHER" id="PTHR33619:SF3">
    <property type="entry name" value="POLYSACCHARIDE EXPORT PROTEIN GFCE-RELATED"/>
    <property type="match status" value="1"/>
</dbReference>
<keyword evidence="5" id="KW-0762">Sugar transport</keyword>
<dbReference type="Gene3D" id="3.10.560.10">
    <property type="entry name" value="Outer membrane lipoprotein wza domain like"/>
    <property type="match status" value="1"/>
</dbReference>
<keyword evidence="9" id="KW-0406">Ion transport</keyword>
<evidence type="ECO:0000256" key="7">
    <source>
        <dbReference type="ARBA" id="ARBA00022729"/>
    </source>
</evidence>
<name>A0ABN8F7T4_9BACT</name>
<evidence type="ECO:0000259" key="16">
    <source>
        <dbReference type="Pfam" id="PF02563"/>
    </source>
</evidence>
<sequence length="260" mass="29041">MRPLLFVSLLFLLLCSSCVSYSELVNFESIEAERERIETIDNALTLHIQPRDLLRIQVISVNPDAALPFNDQALTGGLGQVSNQNLQLFSGYLVDEDGFIDLPLLGRVEAAGQTVESLQFLIRGKLESYLVEPVVNVRYLNFKVTVIGEVTQPGVIALPNSRVTVLEAIGLAGDLTDYANRNSVLVVREQDGERSYKRLNFQNDEIFSSEFYYLKQNDVIYVEPIRARTATVQDPAQRFVSYITPVISVAGLIIALTRGR</sequence>
<dbReference type="Pfam" id="PF22461">
    <property type="entry name" value="SLBB_2"/>
    <property type="match status" value="1"/>
</dbReference>
<accession>A0ABN8F7T4</accession>
<evidence type="ECO:0000256" key="5">
    <source>
        <dbReference type="ARBA" id="ARBA00022597"/>
    </source>
</evidence>
<keyword evidence="19" id="KW-1185">Reference proteome</keyword>
<keyword evidence="12" id="KW-0564">Palmitate</keyword>
<organism evidence="18 19">
    <name type="scientific">Neolewinella maritima</name>
    <dbReference type="NCBI Taxonomy" id="1383882"/>
    <lineage>
        <taxon>Bacteria</taxon>
        <taxon>Pseudomonadati</taxon>
        <taxon>Bacteroidota</taxon>
        <taxon>Saprospiria</taxon>
        <taxon>Saprospirales</taxon>
        <taxon>Lewinellaceae</taxon>
        <taxon>Neolewinella</taxon>
    </lineage>
</organism>
<evidence type="ECO:0000256" key="13">
    <source>
        <dbReference type="ARBA" id="ARBA00023237"/>
    </source>
</evidence>
<comment type="subcellular location">
    <subcellularLocation>
        <location evidence="1">Cell outer membrane</location>
        <topology evidence="1">Multi-pass membrane protein</topology>
    </subcellularLocation>
</comment>
<keyword evidence="3" id="KW-0813">Transport</keyword>
<evidence type="ECO:0000313" key="19">
    <source>
        <dbReference type="Proteomes" id="UP000837803"/>
    </source>
</evidence>
<evidence type="ECO:0000313" key="18">
    <source>
        <dbReference type="EMBL" id="CAH1001344.1"/>
    </source>
</evidence>
<feature type="chain" id="PRO_5047201867" description="Polysaccharide export protein" evidence="15">
    <location>
        <begin position="23"/>
        <end position="260"/>
    </location>
</feature>
<keyword evidence="7 15" id="KW-0732">Signal</keyword>
<keyword evidence="6" id="KW-0812">Transmembrane</keyword>
<comment type="caution">
    <text evidence="18">The sequence shown here is derived from an EMBL/GenBank/DDBJ whole genome shotgun (WGS) entry which is preliminary data.</text>
</comment>
<evidence type="ECO:0008006" key="20">
    <source>
        <dbReference type="Google" id="ProtNLM"/>
    </source>
</evidence>
<evidence type="ECO:0000259" key="17">
    <source>
        <dbReference type="Pfam" id="PF22461"/>
    </source>
</evidence>
<evidence type="ECO:0000256" key="2">
    <source>
        <dbReference type="ARBA" id="ARBA00009450"/>
    </source>
</evidence>
<evidence type="ECO:0000256" key="9">
    <source>
        <dbReference type="ARBA" id="ARBA00023065"/>
    </source>
</evidence>
<dbReference type="InterPro" id="IPR049712">
    <property type="entry name" value="Poly_export"/>
</dbReference>
<feature type="domain" description="Polysaccharide export protein N-terminal" evidence="16">
    <location>
        <begin position="46"/>
        <end position="138"/>
    </location>
</feature>
<proteinExistence type="inferred from homology"/>
<protein>
    <recommendedName>
        <fullName evidence="20">Polysaccharide export protein</fullName>
    </recommendedName>
</protein>
<keyword evidence="13" id="KW-0998">Cell outer membrane</keyword>
<evidence type="ECO:0000256" key="14">
    <source>
        <dbReference type="ARBA" id="ARBA00023288"/>
    </source>
</evidence>
<dbReference type="PANTHER" id="PTHR33619">
    <property type="entry name" value="POLYSACCHARIDE EXPORT PROTEIN GFCE-RELATED"/>
    <property type="match status" value="1"/>
</dbReference>
<dbReference type="EMBL" id="CAKLPZ010000002">
    <property type="protein sequence ID" value="CAH1001344.1"/>
    <property type="molecule type" value="Genomic_DNA"/>
</dbReference>
<keyword evidence="4" id="KW-1134">Transmembrane beta strand</keyword>
<dbReference type="Pfam" id="PF02563">
    <property type="entry name" value="Poly_export"/>
    <property type="match status" value="1"/>
</dbReference>
<dbReference type="InterPro" id="IPR003715">
    <property type="entry name" value="Poly_export_N"/>
</dbReference>
<gene>
    <name evidence="18" type="ORF">LEM8419_02245</name>
</gene>
<evidence type="ECO:0000256" key="8">
    <source>
        <dbReference type="ARBA" id="ARBA00023047"/>
    </source>
</evidence>
<feature type="signal peptide" evidence="15">
    <location>
        <begin position="1"/>
        <end position="22"/>
    </location>
</feature>
<dbReference type="RefSeq" id="WP_238751191.1">
    <property type="nucleotide sequence ID" value="NZ_CAKLPZ010000002.1"/>
</dbReference>
<reference evidence="18" key="1">
    <citation type="submission" date="2021-12" db="EMBL/GenBank/DDBJ databases">
        <authorList>
            <person name="Rodrigo-Torres L."/>
            <person name="Arahal R. D."/>
            <person name="Lucena T."/>
        </authorList>
    </citation>
    <scope>NUCLEOTIDE SEQUENCE</scope>
    <source>
        <strain evidence="18">CECT 8419</strain>
    </source>
</reference>
<evidence type="ECO:0000256" key="10">
    <source>
        <dbReference type="ARBA" id="ARBA00023114"/>
    </source>
</evidence>
<keyword evidence="14" id="KW-0449">Lipoprotein</keyword>
<keyword evidence="8" id="KW-0625">Polysaccharide transport</keyword>
<evidence type="ECO:0000256" key="11">
    <source>
        <dbReference type="ARBA" id="ARBA00023136"/>
    </source>
</evidence>
<evidence type="ECO:0000256" key="3">
    <source>
        <dbReference type="ARBA" id="ARBA00022448"/>
    </source>
</evidence>
<keyword evidence="11" id="KW-0472">Membrane</keyword>
<evidence type="ECO:0000256" key="6">
    <source>
        <dbReference type="ARBA" id="ARBA00022692"/>
    </source>
</evidence>
<comment type="similarity">
    <text evidence="2">Belongs to the BexD/CtrA/VexA family.</text>
</comment>